<dbReference type="WBParaSite" id="NBR_0000097001-mRNA-1">
    <property type="protein sequence ID" value="NBR_0000097001-mRNA-1"/>
    <property type="gene ID" value="NBR_0000097001"/>
</dbReference>
<dbReference type="AlphaFoldDB" id="A0A0N4XEL8"/>
<dbReference type="Proteomes" id="UP000271162">
    <property type="component" value="Unassembled WGS sequence"/>
</dbReference>
<reference evidence="1 2" key="2">
    <citation type="submission" date="2018-11" db="EMBL/GenBank/DDBJ databases">
        <authorList>
            <consortium name="Pathogen Informatics"/>
        </authorList>
    </citation>
    <scope>NUCLEOTIDE SEQUENCE [LARGE SCALE GENOMIC DNA]</scope>
</reference>
<organism evidence="3">
    <name type="scientific">Nippostrongylus brasiliensis</name>
    <name type="common">Rat hookworm</name>
    <dbReference type="NCBI Taxonomy" id="27835"/>
    <lineage>
        <taxon>Eukaryota</taxon>
        <taxon>Metazoa</taxon>
        <taxon>Ecdysozoa</taxon>
        <taxon>Nematoda</taxon>
        <taxon>Chromadorea</taxon>
        <taxon>Rhabditida</taxon>
        <taxon>Rhabditina</taxon>
        <taxon>Rhabditomorpha</taxon>
        <taxon>Strongyloidea</taxon>
        <taxon>Heligmosomidae</taxon>
        <taxon>Nippostrongylus</taxon>
    </lineage>
</organism>
<gene>
    <name evidence="1" type="ORF">NBR_LOCUS971</name>
</gene>
<dbReference type="EMBL" id="UYSL01000609">
    <property type="protein sequence ID" value="VDL64124.1"/>
    <property type="molecule type" value="Genomic_DNA"/>
</dbReference>
<reference evidence="3" key="1">
    <citation type="submission" date="2017-02" db="UniProtKB">
        <authorList>
            <consortium name="WormBaseParasite"/>
        </authorList>
    </citation>
    <scope>IDENTIFICATION</scope>
</reference>
<evidence type="ECO:0000313" key="1">
    <source>
        <dbReference type="EMBL" id="VDL64124.1"/>
    </source>
</evidence>
<accession>A0A0N4XEL8</accession>
<keyword evidence="2" id="KW-1185">Reference proteome</keyword>
<name>A0A0N4XEL8_NIPBR</name>
<sequence>MSNATLFESLRSDDVDGVRKFLTTKDSSEWPVEVLLPFVLKKSLQVEVNDMELSYVAECLRMVHLLSLLNRGSEVTPQAISSEFVTLPLSDPRYAVFLRLYRMELIEMLSDPVNIECLPTFAKFFGKFF</sequence>
<evidence type="ECO:0000313" key="2">
    <source>
        <dbReference type="Proteomes" id="UP000271162"/>
    </source>
</evidence>
<evidence type="ECO:0000313" key="3">
    <source>
        <dbReference type="WBParaSite" id="NBR_0000097001-mRNA-1"/>
    </source>
</evidence>
<protein>
    <submittedName>
        <fullName evidence="1 3">Uncharacterized protein</fullName>
    </submittedName>
</protein>
<proteinExistence type="predicted"/>